<proteinExistence type="predicted"/>
<organism evidence="2 3">
    <name type="scientific">Cytobacillus horneckiae</name>
    <dbReference type="NCBI Taxonomy" id="549687"/>
    <lineage>
        <taxon>Bacteria</taxon>
        <taxon>Bacillati</taxon>
        <taxon>Bacillota</taxon>
        <taxon>Bacilli</taxon>
        <taxon>Bacillales</taxon>
        <taxon>Bacillaceae</taxon>
        <taxon>Cytobacillus</taxon>
    </lineage>
</organism>
<dbReference type="Pfam" id="PF13921">
    <property type="entry name" value="Myb_DNA-bind_6"/>
    <property type="match status" value="1"/>
</dbReference>
<name>A0A2N0ZI57_9BACI</name>
<dbReference type="Proteomes" id="UP000233343">
    <property type="component" value="Unassembled WGS sequence"/>
</dbReference>
<dbReference type="AlphaFoldDB" id="A0A2N0ZI57"/>
<accession>A0A2N0ZI57</accession>
<dbReference type="PANTHER" id="PTHR41302:SF2">
    <property type="entry name" value="PRESPORE SPECIFIC TRANSCRIPTIONAL ACTIVATOR RSFA"/>
    <property type="match status" value="1"/>
</dbReference>
<evidence type="ECO:0000313" key="2">
    <source>
        <dbReference type="EMBL" id="PKG29202.1"/>
    </source>
</evidence>
<comment type="caution">
    <text evidence="2">The sequence shown here is derived from an EMBL/GenBank/DDBJ whole genome shotgun (WGS) entry which is preliminary data.</text>
</comment>
<dbReference type="SUPFAM" id="SSF46689">
    <property type="entry name" value="Homeodomain-like"/>
    <property type="match status" value="1"/>
</dbReference>
<dbReference type="PROSITE" id="PS50090">
    <property type="entry name" value="MYB_LIKE"/>
    <property type="match status" value="1"/>
</dbReference>
<sequence>MSQQKRSWEAEEDVLLKELVLQYTSNGDSKADAFRMAAKKLKRSEAACQTRWNAKLKEADQLNLEHVIQFLKTMPPIFLLEENNKLKAEQEGLKAKHHALAKKWENAALHMKEELALYEGVLKVINETK</sequence>
<dbReference type="PANTHER" id="PTHR41302">
    <property type="entry name" value="PRESPORE-SPECIFIC TRANSCRIPTIONAL REGULATOR RSFA-RELATED"/>
    <property type="match status" value="1"/>
</dbReference>
<dbReference type="InterPro" id="IPR009057">
    <property type="entry name" value="Homeodomain-like_sf"/>
</dbReference>
<dbReference type="RefSeq" id="WP_066191828.1">
    <property type="nucleotide sequence ID" value="NZ_JAFDQP010000007.1"/>
</dbReference>
<gene>
    <name evidence="2" type="ORF">CWS20_09415</name>
</gene>
<protein>
    <recommendedName>
        <fullName evidence="1">Myb-like domain-containing protein</fullName>
    </recommendedName>
</protein>
<feature type="domain" description="Myb-like" evidence="1">
    <location>
        <begin position="1"/>
        <end position="56"/>
    </location>
</feature>
<evidence type="ECO:0000313" key="3">
    <source>
        <dbReference type="Proteomes" id="UP000233343"/>
    </source>
</evidence>
<keyword evidence="3" id="KW-1185">Reference proteome</keyword>
<dbReference type="Gene3D" id="1.10.10.60">
    <property type="entry name" value="Homeodomain-like"/>
    <property type="match status" value="1"/>
</dbReference>
<evidence type="ECO:0000259" key="1">
    <source>
        <dbReference type="PROSITE" id="PS50090"/>
    </source>
</evidence>
<dbReference type="InterPro" id="IPR014243">
    <property type="entry name" value="RsfA-like"/>
</dbReference>
<dbReference type="EMBL" id="PISD01000018">
    <property type="protein sequence ID" value="PKG29202.1"/>
    <property type="molecule type" value="Genomic_DNA"/>
</dbReference>
<reference evidence="2 3" key="1">
    <citation type="journal article" date="2010" name="Int. J. Syst. Evol. Microbiol.">
        <title>Bacillus horneckiae sp. nov., isolated from a spacecraft-assembly clean room.</title>
        <authorList>
            <person name="Vaishampayan P."/>
            <person name="Probst A."/>
            <person name="Krishnamurthi S."/>
            <person name="Ghosh S."/>
            <person name="Osman S."/>
            <person name="McDowall A."/>
            <person name="Ruckmani A."/>
            <person name="Mayilraj S."/>
            <person name="Venkateswaran K."/>
        </authorList>
    </citation>
    <scope>NUCLEOTIDE SEQUENCE [LARGE SCALE GENOMIC DNA]</scope>
    <source>
        <strain evidence="3">1PO1SC</strain>
    </source>
</reference>
<dbReference type="InterPro" id="IPR001005">
    <property type="entry name" value="SANT/Myb"/>
</dbReference>